<comment type="caution">
    <text evidence="1">The sequence shown here is derived from an EMBL/GenBank/DDBJ whole genome shotgun (WGS) entry which is preliminary data.</text>
</comment>
<evidence type="ECO:0000313" key="1">
    <source>
        <dbReference type="EMBL" id="TNC36450.1"/>
    </source>
</evidence>
<proteinExistence type="predicted"/>
<gene>
    <name evidence="1" type="ORF">FHE65_26225</name>
</gene>
<dbReference type="AlphaFoldDB" id="A0A5C4MDL9"/>
<sequence>MFFPDRDLVFAQWLRDDSKMCHPLTVKRSGPVVPWGDVALARRRTPRLDRRRRFGASMH</sequence>
<dbReference type="Proteomes" id="UP000306740">
    <property type="component" value="Unassembled WGS sequence"/>
</dbReference>
<name>A0A5C4MDL9_9ACTN</name>
<reference evidence="1 2" key="1">
    <citation type="submission" date="2019-05" db="EMBL/GenBank/DDBJ databases">
        <title>Mumia sp. nov., isolated from the intestinal contents of plateau pika (Ochotona curzoniae) in the Qinghai-Tibet plateau of China.</title>
        <authorList>
            <person name="Tian Z."/>
        </authorList>
    </citation>
    <scope>NUCLEOTIDE SEQUENCE [LARGE SCALE GENOMIC DNA]</scope>
    <source>
        <strain evidence="2">527</strain>
    </source>
</reference>
<accession>A0A5C4MDL9</accession>
<protein>
    <submittedName>
        <fullName evidence="1">Uncharacterized protein</fullName>
    </submittedName>
</protein>
<dbReference type="EMBL" id="VDFR01000137">
    <property type="protein sequence ID" value="TNC36450.1"/>
    <property type="molecule type" value="Genomic_DNA"/>
</dbReference>
<organism evidence="1 2">
    <name type="scientific">Mumia zhuanghuii</name>
    <dbReference type="NCBI Taxonomy" id="2585211"/>
    <lineage>
        <taxon>Bacteria</taxon>
        <taxon>Bacillati</taxon>
        <taxon>Actinomycetota</taxon>
        <taxon>Actinomycetes</taxon>
        <taxon>Propionibacteriales</taxon>
        <taxon>Nocardioidaceae</taxon>
        <taxon>Mumia</taxon>
    </lineage>
</organism>
<evidence type="ECO:0000313" key="2">
    <source>
        <dbReference type="Proteomes" id="UP000306740"/>
    </source>
</evidence>
<dbReference type="RefSeq" id="WP_139106900.1">
    <property type="nucleotide sequence ID" value="NZ_VDFR01000137.1"/>
</dbReference>